<comment type="cofactor">
    <cofactor evidence="5">
        <name>Fe(2+)</name>
        <dbReference type="ChEBI" id="CHEBI:29033"/>
    </cofactor>
    <text evidence="5">Binds 1 Fe(2+) ion per subunit.</text>
</comment>
<evidence type="ECO:0000256" key="1">
    <source>
        <dbReference type="ARBA" id="ARBA00006787"/>
    </source>
</evidence>
<dbReference type="GO" id="GO:0010436">
    <property type="term" value="F:carotenoid dioxygenase activity"/>
    <property type="evidence" value="ECO:0007669"/>
    <property type="project" value="TreeGrafter"/>
</dbReference>
<evidence type="ECO:0000313" key="7">
    <source>
        <dbReference type="Proteomes" id="UP001175271"/>
    </source>
</evidence>
<evidence type="ECO:0000313" key="6">
    <source>
        <dbReference type="EMBL" id="KAK0402591.1"/>
    </source>
</evidence>
<accession>A0AA39HB60</accession>
<feature type="binding site" evidence="5">
    <location>
        <position position="514"/>
    </location>
    <ligand>
        <name>Fe cation</name>
        <dbReference type="ChEBI" id="CHEBI:24875"/>
        <note>catalytic</note>
    </ligand>
</feature>
<dbReference type="GO" id="GO:0042574">
    <property type="term" value="P:retinal metabolic process"/>
    <property type="evidence" value="ECO:0007669"/>
    <property type="project" value="TreeGrafter"/>
</dbReference>
<gene>
    <name evidence="6" type="ORF">QR680_016422</name>
</gene>
<feature type="binding site" evidence="5">
    <location>
        <position position="177"/>
    </location>
    <ligand>
        <name>Fe cation</name>
        <dbReference type="ChEBI" id="CHEBI:24875"/>
        <note>catalytic</note>
    </ligand>
</feature>
<dbReference type="AlphaFoldDB" id="A0AA39HB60"/>
<dbReference type="GO" id="GO:0016121">
    <property type="term" value="P:carotene catabolic process"/>
    <property type="evidence" value="ECO:0007669"/>
    <property type="project" value="TreeGrafter"/>
</dbReference>
<dbReference type="PANTHER" id="PTHR10543:SF24">
    <property type="entry name" value="CAROTENOID ISOMEROOXYGENASE"/>
    <property type="match status" value="1"/>
</dbReference>
<comment type="similarity">
    <text evidence="1">Belongs to the carotenoid oxygenase family.</text>
</comment>
<evidence type="ECO:0000256" key="5">
    <source>
        <dbReference type="PIRSR" id="PIRSR604294-1"/>
    </source>
</evidence>
<comment type="caution">
    <text evidence="6">The sequence shown here is derived from an EMBL/GenBank/DDBJ whole genome shotgun (WGS) entry which is preliminary data.</text>
</comment>
<proteinExistence type="inferred from homology"/>
<keyword evidence="3" id="KW-0560">Oxidoreductase</keyword>
<evidence type="ECO:0000256" key="3">
    <source>
        <dbReference type="ARBA" id="ARBA00023002"/>
    </source>
</evidence>
<keyword evidence="7" id="KW-1185">Reference proteome</keyword>
<name>A0AA39HB60_9BILA</name>
<dbReference type="Proteomes" id="UP001175271">
    <property type="component" value="Unassembled WGS sequence"/>
</dbReference>
<feature type="binding site" evidence="5">
    <location>
        <position position="304"/>
    </location>
    <ligand>
        <name>Fe cation</name>
        <dbReference type="ChEBI" id="CHEBI:24875"/>
        <note>catalytic</note>
    </ligand>
</feature>
<feature type="binding site" evidence="5">
    <location>
        <position position="233"/>
    </location>
    <ligand>
        <name>Fe cation</name>
        <dbReference type="ChEBI" id="CHEBI:24875"/>
        <note>catalytic</note>
    </ligand>
</feature>
<dbReference type="EMBL" id="JAUCMV010000004">
    <property type="protein sequence ID" value="KAK0402591.1"/>
    <property type="molecule type" value="Genomic_DNA"/>
</dbReference>
<organism evidence="6 7">
    <name type="scientific">Steinernema hermaphroditum</name>
    <dbReference type="NCBI Taxonomy" id="289476"/>
    <lineage>
        <taxon>Eukaryota</taxon>
        <taxon>Metazoa</taxon>
        <taxon>Ecdysozoa</taxon>
        <taxon>Nematoda</taxon>
        <taxon>Chromadorea</taxon>
        <taxon>Rhabditida</taxon>
        <taxon>Tylenchina</taxon>
        <taxon>Panagrolaimomorpha</taxon>
        <taxon>Strongyloidoidea</taxon>
        <taxon>Steinernematidae</taxon>
        <taxon>Steinernema</taxon>
    </lineage>
</organism>
<dbReference type="GO" id="GO:0003834">
    <property type="term" value="F:beta-carotene 15,15'-dioxygenase activity"/>
    <property type="evidence" value="ECO:0007669"/>
    <property type="project" value="TreeGrafter"/>
</dbReference>
<dbReference type="PANTHER" id="PTHR10543">
    <property type="entry name" value="BETA-CAROTENE DIOXYGENASE"/>
    <property type="match status" value="1"/>
</dbReference>
<reference evidence="6" key="1">
    <citation type="submission" date="2023-06" db="EMBL/GenBank/DDBJ databases">
        <title>Genomic analysis of the entomopathogenic nematode Steinernema hermaphroditum.</title>
        <authorList>
            <person name="Schwarz E.M."/>
            <person name="Heppert J.K."/>
            <person name="Baniya A."/>
            <person name="Schwartz H.T."/>
            <person name="Tan C.-H."/>
            <person name="Antoshechkin I."/>
            <person name="Sternberg P.W."/>
            <person name="Goodrich-Blair H."/>
            <person name="Dillman A.R."/>
        </authorList>
    </citation>
    <scope>NUCLEOTIDE SEQUENCE</scope>
    <source>
        <strain evidence="6">PS9179</strain>
        <tissue evidence="6">Whole animal</tissue>
    </source>
</reference>
<keyword evidence="2 5" id="KW-0479">Metal-binding</keyword>
<dbReference type="InterPro" id="IPR004294">
    <property type="entry name" value="Carotenoid_Oase"/>
</dbReference>
<dbReference type="GO" id="GO:0046872">
    <property type="term" value="F:metal ion binding"/>
    <property type="evidence" value="ECO:0007669"/>
    <property type="project" value="UniProtKB-KW"/>
</dbReference>
<evidence type="ECO:0000256" key="4">
    <source>
        <dbReference type="ARBA" id="ARBA00023004"/>
    </source>
</evidence>
<protein>
    <submittedName>
        <fullName evidence="6">Uncharacterized protein</fullName>
    </submittedName>
</protein>
<evidence type="ECO:0000256" key="2">
    <source>
        <dbReference type="ARBA" id="ARBA00022723"/>
    </source>
</evidence>
<keyword evidence="4 5" id="KW-0408">Iron</keyword>
<sequence length="527" mass="59635">MPSEQSPVFNDAFSNHNEIERPVQCKVTGRLPSWLNGTLLRNGPGTFKIGDNEVNHWFDGLAYIRRYYFENGKMFYSAKHLRSKAFKLNHAANRIVVGEFGTAAFPDPCKTMFQRFFSHFEQKTFTDNGLVNFVQCSDRVYAVTETPAMNEVDVETLDTKEKINLAKYVTVNTVTAHHHYDSQGNIYNVGSTFGSSGEYVFVRTDNTKEGDFKATTKIGSIPMNSVLNPSYYHSFGMTEDYIVFFECPLRMNVPKLLASTVTGSSFLDTMHWDPSLPTHIHVINKKTGDPLQIKIRSKAFFTFHHANAYQKGDYLIVDYCKTENGNVVREFTMENMRIGQITTTKKDMWAMLQRMVIPLNIPKKADNEKNLLEGVPFAKGCKAFFKSDGCLWIEDVPLCNIPVELPRYNYSLNTKPYKYCYGAVFQHPDITGILKVNVDTKTHVVWRNDNDKQLCGEPVFVADPYGADEDDGVLLCPLIAASKNEDPAILVLDAKTMKEVARCHLPALIPLGFHGLYMAQNGLSAKF</sequence>
<dbReference type="Pfam" id="PF03055">
    <property type="entry name" value="RPE65"/>
    <property type="match status" value="1"/>
</dbReference>